<name>A0AAJ0M1D1_9PEZI</name>
<feature type="transmembrane region" description="Helical" evidence="3">
    <location>
        <begin position="430"/>
        <end position="451"/>
    </location>
</feature>
<evidence type="ECO:0000313" key="4">
    <source>
        <dbReference type="EMBL" id="KAK3305298.1"/>
    </source>
</evidence>
<dbReference type="Proteomes" id="UP001273166">
    <property type="component" value="Unassembled WGS sequence"/>
</dbReference>
<keyword evidence="3" id="KW-0472">Membrane</keyword>
<feature type="compositionally biased region" description="Polar residues" evidence="2">
    <location>
        <begin position="477"/>
        <end position="488"/>
    </location>
</feature>
<dbReference type="AlphaFoldDB" id="A0AAJ0M1D1"/>
<proteinExistence type="predicted"/>
<protein>
    <submittedName>
        <fullName evidence="4">Uncharacterized protein</fullName>
    </submittedName>
</protein>
<feature type="compositionally biased region" description="Basic and acidic residues" evidence="2">
    <location>
        <begin position="489"/>
        <end position="499"/>
    </location>
</feature>
<evidence type="ECO:0000313" key="5">
    <source>
        <dbReference type="Proteomes" id="UP001273166"/>
    </source>
</evidence>
<feature type="coiled-coil region" evidence="1">
    <location>
        <begin position="259"/>
        <end position="290"/>
    </location>
</feature>
<sequence>MDWAPVIDPFINADYLDDFVYGKSRTEDSAPLTVLRYQGSKFEPILLETESDWKKWLQESNIFTSSDQVSGFHVLLSPRIEPLQIPGCPPVPFPHYHLPFSRDWWDTITKTFKLHRAIIHSTTYNKCHSTLLRYRDNGTNQDLELHTAVAAAYHRPGSFSLSCTYFEDSKLSLAVLYGCDFRQTMRVTELLETSPEVASHPWLMVGVFAELQLNRMQDLVRIVHELCDPSRNGILLDLKESRRAVWQRYEDLLDSILKAKEVEEEVQVTRAQLKEMADRFAKKKDRTEKRREEQKRWEQWANKDAASSFPLEDNDLQDDHLEAADRFINRFRDIDMELNSLMTQCRVAAERQTQAGQMFMSEISRREAAASRVQAKQSTFLATIATLYLPITSVATIFAVPAFKFENWWVDTSFQPVNGEATKPVFSGYAIIYIVLSIFMTGITFLAYLFAKWRTTSDDDGDGAALAEEGQGRRTSMDSSSGPGASRDNSGKSSEKAEVELLDADGGT</sequence>
<dbReference type="GeneID" id="87885775"/>
<feature type="region of interest" description="Disordered" evidence="2">
    <location>
        <begin position="458"/>
        <end position="508"/>
    </location>
</feature>
<organism evidence="4 5">
    <name type="scientific">Chaetomium strumarium</name>
    <dbReference type="NCBI Taxonomy" id="1170767"/>
    <lineage>
        <taxon>Eukaryota</taxon>
        <taxon>Fungi</taxon>
        <taxon>Dikarya</taxon>
        <taxon>Ascomycota</taxon>
        <taxon>Pezizomycotina</taxon>
        <taxon>Sordariomycetes</taxon>
        <taxon>Sordariomycetidae</taxon>
        <taxon>Sordariales</taxon>
        <taxon>Chaetomiaceae</taxon>
        <taxon>Chaetomium</taxon>
    </lineage>
</organism>
<keyword evidence="3" id="KW-1133">Transmembrane helix</keyword>
<dbReference type="EMBL" id="JAUDZG010000004">
    <property type="protein sequence ID" value="KAK3305298.1"/>
    <property type="molecule type" value="Genomic_DNA"/>
</dbReference>
<reference evidence="4" key="1">
    <citation type="journal article" date="2023" name="Mol. Phylogenet. Evol.">
        <title>Genome-scale phylogeny and comparative genomics of the fungal order Sordariales.</title>
        <authorList>
            <person name="Hensen N."/>
            <person name="Bonometti L."/>
            <person name="Westerberg I."/>
            <person name="Brannstrom I.O."/>
            <person name="Guillou S."/>
            <person name="Cros-Aarteil S."/>
            <person name="Calhoun S."/>
            <person name="Haridas S."/>
            <person name="Kuo A."/>
            <person name="Mondo S."/>
            <person name="Pangilinan J."/>
            <person name="Riley R."/>
            <person name="LaButti K."/>
            <person name="Andreopoulos B."/>
            <person name="Lipzen A."/>
            <person name="Chen C."/>
            <person name="Yan M."/>
            <person name="Daum C."/>
            <person name="Ng V."/>
            <person name="Clum A."/>
            <person name="Steindorff A."/>
            <person name="Ohm R.A."/>
            <person name="Martin F."/>
            <person name="Silar P."/>
            <person name="Natvig D.O."/>
            <person name="Lalanne C."/>
            <person name="Gautier V."/>
            <person name="Ament-Velasquez S.L."/>
            <person name="Kruys A."/>
            <person name="Hutchinson M.I."/>
            <person name="Powell A.J."/>
            <person name="Barry K."/>
            <person name="Miller A.N."/>
            <person name="Grigoriev I.V."/>
            <person name="Debuchy R."/>
            <person name="Gladieux P."/>
            <person name="Hiltunen Thoren M."/>
            <person name="Johannesson H."/>
        </authorList>
    </citation>
    <scope>NUCLEOTIDE SEQUENCE</scope>
    <source>
        <strain evidence="4">CBS 333.67</strain>
    </source>
</reference>
<keyword evidence="1" id="KW-0175">Coiled coil</keyword>
<reference evidence="4" key="2">
    <citation type="submission" date="2023-06" db="EMBL/GenBank/DDBJ databases">
        <authorList>
            <consortium name="Lawrence Berkeley National Laboratory"/>
            <person name="Mondo S.J."/>
            <person name="Hensen N."/>
            <person name="Bonometti L."/>
            <person name="Westerberg I."/>
            <person name="Brannstrom I.O."/>
            <person name="Guillou S."/>
            <person name="Cros-Aarteil S."/>
            <person name="Calhoun S."/>
            <person name="Haridas S."/>
            <person name="Kuo A."/>
            <person name="Pangilinan J."/>
            <person name="Riley R."/>
            <person name="Labutti K."/>
            <person name="Andreopoulos B."/>
            <person name="Lipzen A."/>
            <person name="Chen C."/>
            <person name="Yanf M."/>
            <person name="Daum C."/>
            <person name="Ng V."/>
            <person name="Clum A."/>
            <person name="Steindorff A."/>
            <person name="Ohm R."/>
            <person name="Martin F."/>
            <person name="Silar P."/>
            <person name="Natvig D."/>
            <person name="Lalanne C."/>
            <person name="Gautier V."/>
            <person name="Ament-Velasquez S.L."/>
            <person name="Kruys A."/>
            <person name="Hutchinson M.I."/>
            <person name="Powell A.J."/>
            <person name="Barry K."/>
            <person name="Miller A.N."/>
            <person name="Grigoriev I.V."/>
            <person name="Debuchy R."/>
            <person name="Gladieux P."/>
            <person name="Thoren M.H."/>
            <person name="Johannesson H."/>
        </authorList>
    </citation>
    <scope>NUCLEOTIDE SEQUENCE</scope>
    <source>
        <strain evidence="4">CBS 333.67</strain>
    </source>
</reference>
<evidence type="ECO:0000256" key="2">
    <source>
        <dbReference type="SAM" id="MobiDB-lite"/>
    </source>
</evidence>
<gene>
    <name evidence="4" type="ORF">B0T15DRAFT_493474</name>
</gene>
<comment type="caution">
    <text evidence="4">The sequence shown here is derived from an EMBL/GenBank/DDBJ whole genome shotgun (WGS) entry which is preliminary data.</text>
</comment>
<keyword evidence="5" id="KW-1185">Reference proteome</keyword>
<dbReference type="RefSeq" id="XP_062721078.1">
    <property type="nucleotide sequence ID" value="XM_062866946.1"/>
</dbReference>
<feature type="transmembrane region" description="Helical" evidence="3">
    <location>
        <begin position="380"/>
        <end position="403"/>
    </location>
</feature>
<keyword evidence="3" id="KW-0812">Transmembrane</keyword>
<evidence type="ECO:0000256" key="3">
    <source>
        <dbReference type="SAM" id="Phobius"/>
    </source>
</evidence>
<evidence type="ECO:0000256" key="1">
    <source>
        <dbReference type="SAM" id="Coils"/>
    </source>
</evidence>
<accession>A0AAJ0M1D1</accession>